<gene>
    <name evidence="5" type="ORF">UCDDA912_g09711</name>
</gene>
<dbReference type="InterPro" id="IPR001128">
    <property type="entry name" value="Cyt_P450"/>
</dbReference>
<dbReference type="PRINTS" id="PR00463">
    <property type="entry name" value="EP450I"/>
</dbReference>
<reference evidence="5 6" key="1">
    <citation type="submission" date="2015-05" db="EMBL/GenBank/DDBJ databases">
        <title>Distinctive expansion of gene families associated with plant cell wall degradation and secondary metabolism in the genomes of grapevine trunk pathogens.</title>
        <authorList>
            <person name="Lawrence D.P."/>
            <person name="Travadon R."/>
            <person name="Rolshausen P.E."/>
            <person name="Baumgartner K."/>
        </authorList>
    </citation>
    <scope>NUCLEOTIDE SEQUENCE [LARGE SCALE GENOMIC DNA]</scope>
    <source>
        <strain evidence="5">DA912</strain>
    </source>
</reference>
<dbReference type="InterPro" id="IPR036396">
    <property type="entry name" value="Cyt_P450_sf"/>
</dbReference>
<comment type="similarity">
    <text evidence="1">Belongs to the cytochrome P450 family.</text>
</comment>
<dbReference type="InterPro" id="IPR002401">
    <property type="entry name" value="Cyt_P450_E_grp-I"/>
</dbReference>
<keyword evidence="3" id="KW-0479">Metal-binding</keyword>
<dbReference type="GO" id="GO:0005506">
    <property type="term" value="F:iron ion binding"/>
    <property type="evidence" value="ECO:0007669"/>
    <property type="project" value="InterPro"/>
</dbReference>
<evidence type="ECO:0000313" key="5">
    <source>
        <dbReference type="EMBL" id="KKY30350.1"/>
    </source>
</evidence>
<evidence type="ECO:0000256" key="1">
    <source>
        <dbReference type="ARBA" id="ARBA00010617"/>
    </source>
</evidence>
<dbReference type="GO" id="GO:0004497">
    <property type="term" value="F:monooxygenase activity"/>
    <property type="evidence" value="ECO:0007669"/>
    <property type="project" value="InterPro"/>
</dbReference>
<keyword evidence="4" id="KW-0408">Iron</keyword>
<protein>
    <submittedName>
        <fullName evidence="5">Putative cytochrome p450 oxidoreductase</fullName>
    </submittedName>
</protein>
<name>A0A0G2HQA6_9PEZI</name>
<dbReference type="OrthoDB" id="3934656at2759"/>
<evidence type="ECO:0000256" key="3">
    <source>
        <dbReference type="ARBA" id="ARBA00022723"/>
    </source>
</evidence>
<dbReference type="Pfam" id="PF00067">
    <property type="entry name" value="p450"/>
    <property type="match status" value="1"/>
</dbReference>
<dbReference type="EMBL" id="LCUC01000495">
    <property type="protein sequence ID" value="KKY30350.1"/>
    <property type="molecule type" value="Genomic_DNA"/>
</dbReference>
<organism evidence="5 6">
    <name type="scientific">Diaporthe ampelina</name>
    <dbReference type="NCBI Taxonomy" id="1214573"/>
    <lineage>
        <taxon>Eukaryota</taxon>
        <taxon>Fungi</taxon>
        <taxon>Dikarya</taxon>
        <taxon>Ascomycota</taxon>
        <taxon>Pezizomycotina</taxon>
        <taxon>Sordariomycetes</taxon>
        <taxon>Sordariomycetidae</taxon>
        <taxon>Diaporthales</taxon>
        <taxon>Diaporthaceae</taxon>
        <taxon>Diaporthe</taxon>
    </lineage>
</organism>
<dbReference type="InterPro" id="IPR050121">
    <property type="entry name" value="Cytochrome_P450_monoxygenase"/>
</dbReference>
<keyword evidence="2" id="KW-0349">Heme</keyword>
<dbReference type="PANTHER" id="PTHR24305:SF166">
    <property type="entry name" value="CYTOCHROME P450 12A4, MITOCHONDRIAL-RELATED"/>
    <property type="match status" value="1"/>
</dbReference>
<evidence type="ECO:0000256" key="4">
    <source>
        <dbReference type="ARBA" id="ARBA00023004"/>
    </source>
</evidence>
<dbReference type="GO" id="GO:0020037">
    <property type="term" value="F:heme binding"/>
    <property type="evidence" value="ECO:0007669"/>
    <property type="project" value="InterPro"/>
</dbReference>
<reference evidence="5 6" key="2">
    <citation type="submission" date="2015-05" db="EMBL/GenBank/DDBJ databases">
        <authorList>
            <person name="Morales-Cruz A."/>
            <person name="Amrine K.C."/>
            <person name="Cantu D."/>
        </authorList>
    </citation>
    <scope>NUCLEOTIDE SEQUENCE [LARGE SCALE GENOMIC DNA]</scope>
    <source>
        <strain evidence="5">DA912</strain>
    </source>
</reference>
<dbReference type="Gene3D" id="1.10.630.10">
    <property type="entry name" value="Cytochrome P450"/>
    <property type="match status" value="1"/>
</dbReference>
<dbReference type="CDD" id="cd11060">
    <property type="entry name" value="CYP57A1-like"/>
    <property type="match status" value="1"/>
</dbReference>
<proteinExistence type="inferred from homology"/>
<dbReference type="AlphaFoldDB" id="A0A0G2HQA6"/>
<dbReference type="Proteomes" id="UP000034680">
    <property type="component" value="Unassembled WGS sequence"/>
</dbReference>
<evidence type="ECO:0000313" key="6">
    <source>
        <dbReference type="Proteomes" id="UP000034680"/>
    </source>
</evidence>
<dbReference type="GO" id="GO:0016705">
    <property type="term" value="F:oxidoreductase activity, acting on paired donors, with incorporation or reduction of molecular oxygen"/>
    <property type="evidence" value="ECO:0007669"/>
    <property type="project" value="InterPro"/>
</dbReference>
<dbReference type="PANTHER" id="PTHR24305">
    <property type="entry name" value="CYTOCHROME P450"/>
    <property type="match status" value="1"/>
</dbReference>
<sequence>MSPQLVYLPQRMVRIAHNEISIADPAAIPIIYDTEQKWVKTDWYYMFGFPDPKNVNPFSALDPVEHKRMKRNVAPTYSMSALMEMEPLVDSNLTIFLERLNEVAVSPKTLVSERGPPTDLAQWLTWLAADVIGELSFSRRLGFLDTMTDVGDTAKTVDSFIAYVSAVAVVPAMHKFLFGNPIIPYLIKVPSLIIADITKEEVQKRREGADETRVDIMGRIMESQKTAGPEKFPPSEIFNMAAVNLTAGTDTTAIGMHSLIYYLLKHPASMRKLQTEIAEADRSRNLSRIPQYRETNHKAMPYLAACIKETFRIHPAVTISLPRHVPAGGAYICGQFFPAGTRVGVSPYVVGRDTKLFGEDADEFRPERWIECSHEQLIAMENGCLHVSVLPQTHVPCGKLSTA</sequence>
<keyword evidence="6" id="KW-1185">Reference proteome</keyword>
<dbReference type="STRING" id="1214573.A0A0G2HQA6"/>
<accession>A0A0G2HQA6</accession>
<comment type="caution">
    <text evidence="5">The sequence shown here is derived from an EMBL/GenBank/DDBJ whole genome shotgun (WGS) entry which is preliminary data.</text>
</comment>
<dbReference type="SUPFAM" id="SSF48264">
    <property type="entry name" value="Cytochrome P450"/>
    <property type="match status" value="1"/>
</dbReference>
<evidence type="ECO:0000256" key="2">
    <source>
        <dbReference type="ARBA" id="ARBA00022617"/>
    </source>
</evidence>